<evidence type="ECO:0000259" key="4">
    <source>
        <dbReference type="Pfam" id="PF07992"/>
    </source>
</evidence>
<evidence type="ECO:0000259" key="5">
    <source>
        <dbReference type="Pfam" id="PF19834"/>
    </source>
</evidence>
<keyword evidence="1" id="KW-0285">Flavoprotein</keyword>
<organism evidence="6 7">
    <name type="scientific">Epicoccum nigrum</name>
    <name type="common">Soil fungus</name>
    <name type="synonym">Epicoccum purpurascens</name>
    <dbReference type="NCBI Taxonomy" id="105696"/>
    <lineage>
        <taxon>Eukaryota</taxon>
        <taxon>Fungi</taxon>
        <taxon>Dikarya</taxon>
        <taxon>Ascomycota</taxon>
        <taxon>Pezizomycotina</taxon>
        <taxon>Dothideomycetes</taxon>
        <taxon>Pleosporomycetidae</taxon>
        <taxon>Pleosporales</taxon>
        <taxon>Pleosporineae</taxon>
        <taxon>Didymellaceae</taxon>
        <taxon>Epicoccum</taxon>
    </lineage>
</organism>
<gene>
    <name evidence="6" type="ORF">B5807_01673</name>
</gene>
<dbReference type="Pfam" id="PF19834">
    <property type="entry name" value="DUF6314"/>
    <property type="match status" value="1"/>
</dbReference>
<name>A0A1Y2MGB1_EPING</name>
<dbReference type="PANTHER" id="PTHR23023">
    <property type="entry name" value="DIMETHYLANILINE MONOOXYGENASE"/>
    <property type="match status" value="1"/>
</dbReference>
<dbReference type="SUPFAM" id="SSF51905">
    <property type="entry name" value="FAD/NAD(P)-binding domain"/>
    <property type="match status" value="1"/>
</dbReference>
<proteinExistence type="predicted"/>
<dbReference type="InterPro" id="IPR050346">
    <property type="entry name" value="FMO-like"/>
</dbReference>
<dbReference type="PRINTS" id="PR00419">
    <property type="entry name" value="ADXRDTASE"/>
</dbReference>
<evidence type="ECO:0000256" key="2">
    <source>
        <dbReference type="ARBA" id="ARBA00022827"/>
    </source>
</evidence>
<dbReference type="Gene3D" id="3.50.50.60">
    <property type="entry name" value="FAD/NAD(P)-binding domain"/>
    <property type="match status" value="1"/>
</dbReference>
<feature type="domain" description="FAD/NAD(P)-binding" evidence="4">
    <location>
        <begin position="6"/>
        <end position="218"/>
    </location>
</feature>
<accession>A0A1Y2MGB1</accession>
<dbReference type="EMBL" id="KZ107838">
    <property type="protein sequence ID" value="OSS54527.1"/>
    <property type="molecule type" value="Genomic_DNA"/>
</dbReference>
<evidence type="ECO:0000313" key="6">
    <source>
        <dbReference type="EMBL" id="OSS54527.1"/>
    </source>
</evidence>
<reference evidence="6 7" key="1">
    <citation type="journal article" date="2017" name="Genome Announc.">
        <title>Genome sequence of the saprophytic ascomycete Epicoccum nigrum ICMP 19927 strain isolated from New Zealand.</title>
        <authorList>
            <person name="Fokin M."/>
            <person name="Fleetwood D."/>
            <person name="Weir B.S."/>
            <person name="Villas-Boas S.G."/>
        </authorList>
    </citation>
    <scope>NUCLEOTIDE SEQUENCE [LARGE SCALE GENOMIC DNA]</scope>
    <source>
        <strain evidence="6 7">ICMP 19927</strain>
    </source>
</reference>
<dbReference type="AlphaFoldDB" id="A0A1Y2MGB1"/>
<keyword evidence="7" id="KW-1185">Reference proteome</keyword>
<dbReference type="Proteomes" id="UP000193240">
    <property type="component" value="Unassembled WGS sequence"/>
</dbReference>
<dbReference type="InterPro" id="IPR023753">
    <property type="entry name" value="FAD/NAD-binding_dom"/>
</dbReference>
<dbReference type="InterPro" id="IPR045632">
    <property type="entry name" value="DUF6314"/>
</dbReference>
<dbReference type="Pfam" id="PF07992">
    <property type="entry name" value="Pyr_redox_2"/>
    <property type="match status" value="1"/>
</dbReference>
<evidence type="ECO:0000256" key="1">
    <source>
        <dbReference type="ARBA" id="ARBA00022630"/>
    </source>
</evidence>
<dbReference type="GO" id="GO:0016491">
    <property type="term" value="F:oxidoreductase activity"/>
    <property type="evidence" value="ECO:0007669"/>
    <property type="project" value="UniProtKB-KW"/>
</dbReference>
<sequence>MACTRSVCIIGAGPSGLVAAKTFLQQGCYSVTVYEAASRVGGMWRAQPGEYGDKCSPEMRTNLSRFTVAFSDLPWSSVDLSDSSVPGASPSTPPMFPKAWQVGRYLERYAEKFGLNSNIFLNHRVTSAEVMEDMKTWKISSYNAVTQQSTTQAFDYLVIASGFFERPGRTFSSSPNADLSNVQHSSEFRDLSSLSPRSGKVAVIGGGISGSEVAAQAAFQISSAKHSPGKNKPVHANSKIYHIINRPFYCLPRYLARDPYKEATGDVNLAPTFLPLDLVLYNLSRRGEGQISASITTVPVDKASKSHDFMRSVIGGDQQEYNSPALVHSSVQTRYPAYCGITDTYLEFVRSGLIIPVQGWADKVEKQDDSALFKISLQHKEPWSTDAGTSTKLSDITSIIEATGFQAGLDYLQEASKAILHHDASCPRIPFLLTRGSMLSALTTLGFVGFYEGPYWGVMELQARFITESWAKSLTALSDNTIIDLNRPDTTERMRHELQSERSLQVPQFWMADYVGLMEEIARAVGFGRTDAAFGGQKGPIFPSRYQSVSTADDADTVVQEVVSIIKASDTDARFVAAAVFRAMQGVWSLHRNIASRNTTPGGVLTGLAHFHPRVPTDPAYSAEYLYIEQGTFKMDTGLSFPATRRYVYRYNETTDRITAWFAGEDGESSGAFFNSWDFYHPTEKSHGWKAKGHHWCDPDTYKSGCEFRFRGSSLQTFCITYEVAGPNKDYSHESWYERPKAEGL</sequence>
<evidence type="ECO:0000256" key="3">
    <source>
        <dbReference type="ARBA" id="ARBA00023002"/>
    </source>
</evidence>
<keyword evidence="3" id="KW-0560">Oxidoreductase</keyword>
<protein>
    <submittedName>
        <fullName evidence="6">Uncharacterized protein</fullName>
    </submittedName>
</protein>
<dbReference type="OMA" id="GQFPMGD"/>
<dbReference type="InterPro" id="IPR036188">
    <property type="entry name" value="FAD/NAD-bd_sf"/>
</dbReference>
<keyword evidence="2" id="KW-0274">FAD</keyword>
<dbReference type="InParanoid" id="A0A1Y2MGB1"/>
<evidence type="ECO:0000313" key="7">
    <source>
        <dbReference type="Proteomes" id="UP000193240"/>
    </source>
</evidence>
<feature type="domain" description="DUF6314" evidence="5">
    <location>
        <begin position="584"/>
        <end position="739"/>
    </location>
</feature>